<dbReference type="AlphaFoldDB" id="A0A2S5KSB9"/>
<comment type="similarity">
    <text evidence="2">Belongs to the methyl-accepting chemotaxis (MCP) protein family.</text>
</comment>
<evidence type="ECO:0000313" key="8">
    <source>
        <dbReference type="Proteomes" id="UP000238196"/>
    </source>
</evidence>
<dbReference type="InterPro" id="IPR004089">
    <property type="entry name" value="MCPsignal_dom"/>
</dbReference>
<organism evidence="7 8">
    <name type="scientific">Proteobacteria bacterium 228</name>
    <dbReference type="NCBI Taxonomy" id="2083153"/>
    <lineage>
        <taxon>Bacteria</taxon>
        <taxon>Pseudomonadati</taxon>
        <taxon>Pseudomonadota</taxon>
    </lineage>
</organism>
<comment type="caution">
    <text evidence="7">The sequence shown here is derived from an EMBL/GenBank/DDBJ whole genome shotgun (WGS) entry which is preliminary data.</text>
</comment>
<feature type="transmembrane region" description="Helical" evidence="4">
    <location>
        <begin position="69"/>
        <end position="87"/>
    </location>
</feature>
<dbReference type="OrthoDB" id="2489132at2"/>
<evidence type="ECO:0000256" key="4">
    <source>
        <dbReference type="SAM" id="Phobius"/>
    </source>
</evidence>
<dbReference type="Proteomes" id="UP000238196">
    <property type="component" value="Unassembled WGS sequence"/>
</dbReference>
<evidence type="ECO:0000256" key="2">
    <source>
        <dbReference type="ARBA" id="ARBA00029447"/>
    </source>
</evidence>
<evidence type="ECO:0000259" key="5">
    <source>
        <dbReference type="PROSITE" id="PS50111"/>
    </source>
</evidence>
<dbReference type="PANTHER" id="PTHR32089:SF112">
    <property type="entry name" value="LYSOZYME-LIKE PROTEIN-RELATED"/>
    <property type="match status" value="1"/>
</dbReference>
<dbReference type="PROSITE" id="PS50885">
    <property type="entry name" value="HAMP"/>
    <property type="match status" value="1"/>
</dbReference>
<dbReference type="Pfam" id="PF00015">
    <property type="entry name" value="MCPsignal"/>
    <property type="match status" value="1"/>
</dbReference>
<dbReference type="PROSITE" id="PS50111">
    <property type="entry name" value="CHEMOTAXIS_TRANSDUC_2"/>
    <property type="match status" value="1"/>
</dbReference>
<protein>
    <submittedName>
        <fullName evidence="7">Methyl-accepting chemotaxis protein</fullName>
    </submittedName>
</protein>
<keyword evidence="4" id="KW-0812">Transmembrane</keyword>
<dbReference type="GO" id="GO:0007165">
    <property type="term" value="P:signal transduction"/>
    <property type="evidence" value="ECO:0007669"/>
    <property type="project" value="UniProtKB-KW"/>
</dbReference>
<dbReference type="PANTHER" id="PTHR32089">
    <property type="entry name" value="METHYL-ACCEPTING CHEMOTAXIS PROTEIN MCPB"/>
    <property type="match status" value="1"/>
</dbReference>
<keyword evidence="4" id="KW-0472">Membrane</keyword>
<gene>
    <name evidence="7" type="ORF">C4K68_09110</name>
</gene>
<evidence type="ECO:0000256" key="1">
    <source>
        <dbReference type="ARBA" id="ARBA00023224"/>
    </source>
</evidence>
<dbReference type="Gene3D" id="1.10.287.950">
    <property type="entry name" value="Methyl-accepting chemotaxis protein"/>
    <property type="match status" value="1"/>
</dbReference>
<dbReference type="EMBL" id="PRLP01000028">
    <property type="protein sequence ID" value="PPC77630.1"/>
    <property type="molecule type" value="Genomic_DNA"/>
</dbReference>
<name>A0A2S5KSB9_9PROT</name>
<dbReference type="GO" id="GO:0016020">
    <property type="term" value="C:membrane"/>
    <property type="evidence" value="ECO:0007669"/>
    <property type="project" value="InterPro"/>
</dbReference>
<dbReference type="CDD" id="cd06225">
    <property type="entry name" value="HAMP"/>
    <property type="match status" value="1"/>
</dbReference>
<feature type="transmembrane region" description="Helical" evidence="4">
    <location>
        <begin position="24"/>
        <end position="44"/>
    </location>
</feature>
<evidence type="ECO:0000259" key="6">
    <source>
        <dbReference type="PROSITE" id="PS50885"/>
    </source>
</evidence>
<dbReference type="InterPro" id="IPR003660">
    <property type="entry name" value="HAMP_dom"/>
</dbReference>
<proteinExistence type="inferred from homology"/>
<evidence type="ECO:0000256" key="3">
    <source>
        <dbReference type="PROSITE-ProRule" id="PRU00284"/>
    </source>
</evidence>
<dbReference type="SMART" id="SM00283">
    <property type="entry name" value="MA"/>
    <property type="match status" value="1"/>
</dbReference>
<reference evidence="7 8" key="1">
    <citation type="submission" date="2018-02" db="EMBL/GenBank/DDBJ databases">
        <title>novel marine gammaproteobacteria from coastal saline agro ecosystem.</title>
        <authorList>
            <person name="Krishnan R."/>
            <person name="Ramesh Kumar N."/>
        </authorList>
    </citation>
    <scope>NUCLEOTIDE SEQUENCE [LARGE SCALE GENOMIC DNA]</scope>
    <source>
        <strain evidence="7 8">228</strain>
    </source>
</reference>
<dbReference type="SMART" id="SM00304">
    <property type="entry name" value="HAMP"/>
    <property type="match status" value="1"/>
</dbReference>
<dbReference type="SUPFAM" id="SSF58104">
    <property type="entry name" value="Methyl-accepting chemotaxis protein (MCP) signaling domain"/>
    <property type="match status" value="1"/>
</dbReference>
<accession>A0A2S5KSB9</accession>
<feature type="domain" description="HAMP" evidence="6">
    <location>
        <begin position="89"/>
        <end position="143"/>
    </location>
</feature>
<keyword evidence="4" id="KW-1133">Transmembrane helix</keyword>
<sequence>MIQTLTHIYKTVEKALFFTLTRKLVGNLGFIFLVTSLPLAYWLLWGRIDLQGVSSEQQQLITSWQDQRFGALIGLNLLVCVGIGLYMRHLFLHPIQHMIDVLSAIEEKNGDISASLPSFTYDEISLMAERYNHFSDNLKEVIDKVRSRSVTLSQEATRVRKVVLSSGEAMASLQHAAGVLYQESEKSTRAVQEIAVHTGSISSKTTETISKVGVAASELSRTSAEIEQAHSLIDRFQQTVLQLQDNSEQIKRILAMVNEFADQTNLLALNAAIEAARAGEHGRGFAVVADEVRSLSQQVGKATQDIHGYITHMGELVEHTREECDDIQRRIGSARGVVVHTCDDFAVMQEDFRRTHQEIIEINQAVESVSAVNEVLFQRVTEIQSLADNTSDAMQQARGFTQQLTGTTEETQQYLSRYQIGRGGFEKVLQESRHFRDQVQAQLQQLASQGVELFDQQYQAINQSEPRKYRTRYSDQLASVLPPLYDAYLKAHPGFIYSIAVDSKGYAPAHHAHVSQPLTGDAQQDNLKSRHQRIFNGSEEERRRAGNTQPFLLQTFIRDTGEVMNDLSLPIYVNNRHWGAMIFGMGSEILAS</sequence>
<keyword evidence="1 3" id="KW-0807">Transducer</keyword>
<feature type="domain" description="Methyl-accepting transducer" evidence="5">
    <location>
        <begin position="162"/>
        <end position="384"/>
    </location>
</feature>
<evidence type="ECO:0000313" key="7">
    <source>
        <dbReference type="EMBL" id="PPC77630.1"/>
    </source>
</evidence>